<dbReference type="Pfam" id="PF18990">
    <property type="entry name" value="DUF5723"/>
    <property type="match status" value="1"/>
</dbReference>
<dbReference type="AlphaFoldDB" id="A0A495P2U1"/>
<reference evidence="2 3" key="1">
    <citation type="submission" date="2018-10" db="EMBL/GenBank/DDBJ databases">
        <title>Genomic Encyclopedia of Archaeal and Bacterial Type Strains, Phase II (KMG-II): from individual species to whole genera.</title>
        <authorList>
            <person name="Goeker M."/>
        </authorList>
    </citation>
    <scope>NUCLEOTIDE SEQUENCE [LARGE SCALE GENOMIC DNA]</scope>
    <source>
        <strain evidence="2 3">DSM 19839</strain>
    </source>
</reference>
<name>A0A495P2U1_9FLAO</name>
<accession>A0A495P2U1</accession>
<evidence type="ECO:0000259" key="1">
    <source>
        <dbReference type="Pfam" id="PF18990"/>
    </source>
</evidence>
<evidence type="ECO:0000313" key="3">
    <source>
        <dbReference type="Proteomes" id="UP000276282"/>
    </source>
</evidence>
<evidence type="ECO:0000313" key="2">
    <source>
        <dbReference type="EMBL" id="RKS44944.1"/>
    </source>
</evidence>
<dbReference type="Proteomes" id="UP000276282">
    <property type="component" value="Unassembled WGS sequence"/>
</dbReference>
<keyword evidence="3" id="KW-1185">Reference proteome</keyword>
<dbReference type="RefSeq" id="WP_245984200.1">
    <property type="nucleotide sequence ID" value="NZ_RBLG01000004.1"/>
</dbReference>
<feature type="domain" description="DUF5723" evidence="1">
    <location>
        <begin position="39"/>
        <end position="442"/>
    </location>
</feature>
<dbReference type="InterPro" id="IPR043781">
    <property type="entry name" value="DUF5723"/>
</dbReference>
<dbReference type="EMBL" id="RBLG01000004">
    <property type="protein sequence ID" value="RKS44944.1"/>
    <property type="molecule type" value="Genomic_DNA"/>
</dbReference>
<organism evidence="2 3">
    <name type="scientific">Gillisia mitskevichiae</name>
    <dbReference type="NCBI Taxonomy" id="270921"/>
    <lineage>
        <taxon>Bacteria</taxon>
        <taxon>Pseudomonadati</taxon>
        <taxon>Bacteroidota</taxon>
        <taxon>Flavobacteriia</taxon>
        <taxon>Flavobacteriales</taxon>
        <taxon>Flavobacteriaceae</taxon>
        <taxon>Gillisia</taxon>
    </lineage>
</organism>
<protein>
    <recommendedName>
        <fullName evidence="1">DUF5723 domain-containing protein</fullName>
    </recommendedName>
</protein>
<sequence>MRLYLSCLSLLLGIIFCHGQNKQLLYNVNGLPQSLLNNPGANVNFDGHIGVPLFSKFHISTGSSGVNLFDIFDDSNSDVNKRVSAAIRRLTRNDYFTLHQQLEILSFGWRLGNGQYLSAGVYQEMDMFAYFPKDPALLVNEGNNAYLNVPFDFSDVSFTGEIMTVYHLGINKRINNKLTIGARGKLYSGIFNVASTNNSGKFITRDDPNSPNFYRHFAENIDIRVNTSGYASLNNSGMTVQESTRDLLKRSFFGGNIGAGIDLGATYNLADNFRITGSVLDIGVMYQQHDVENYLYYGDYETDGIEPLFPDVVPNGSTIPYWDIFEDEVDENLKDETLNENYITWRPVKFNAAIEFGFEEMFEVCDYRRTYKRRNYNLIGVHLFGVKRPRTMNYALTTYYDRKFTNNFRAKISYTVDDFSYYNVGLLVSTKIKKFNFYIAADNLAGYFNLAKSQSASLQLGMQFIFKKQ</sequence>
<gene>
    <name evidence="2" type="ORF">BC962_2616</name>
</gene>
<proteinExistence type="predicted"/>
<comment type="caution">
    <text evidence="2">The sequence shown here is derived from an EMBL/GenBank/DDBJ whole genome shotgun (WGS) entry which is preliminary data.</text>
</comment>